<name>A0A2W5KMD2_ANCNO</name>
<dbReference type="Pfam" id="PF13145">
    <property type="entry name" value="Rotamase_2"/>
    <property type="match status" value="1"/>
</dbReference>
<feature type="domain" description="PpiC" evidence="7">
    <location>
        <begin position="160"/>
        <end position="259"/>
    </location>
</feature>
<evidence type="ECO:0000256" key="2">
    <source>
        <dbReference type="ARBA" id="ARBA00018370"/>
    </source>
</evidence>
<dbReference type="PROSITE" id="PS50198">
    <property type="entry name" value="PPIC_PPIASE_2"/>
    <property type="match status" value="1"/>
</dbReference>
<sequence>MPLRAAAALACLALAGAAQAQTPPKQPAQKTAAAQPVAQAAPAAGDGDVVARVGTRDVTVGEVRGFVAQLPSRDRAAVGADPAALAQLVRAYLVNEVVLNEALSKKWEQRPDVAAKLERLRREAIIDSYLEDASQPPASYPSDAEAQALYDANKTAFLTPRQFEIAQIFVAVAPGGEDKAKARLDAIMARVGKPGADFVSAARIEAEGREAGDRADAIGWVAETQLKPDIRDAVLGLDKGAVSTPLKLDDGWHVLKLVDTKPAGVRPVSEVRDQLAARLRQDRAARLRRVVVQDLVRKNPAAINELALNRMAPQQGEGAAR</sequence>
<evidence type="ECO:0000259" key="7">
    <source>
        <dbReference type="PROSITE" id="PS50198"/>
    </source>
</evidence>
<dbReference type="Gene3D" id="3.10.50.40">
    <property type="match status" value="1"/>
</dbReference>
<evidence type="ECO:0000256" key="5">
    <source>
        <dbReference type="PROSITE-ProRule" id="PRU00278"/>
    </source>
</evidence>
<evidence type="ECO:0000256" key="6">
    <source>
        <dbReference type="SAM" id="SignalP"/>
    </source>
</evidence>
<dbReference type="InterPro" id="IPR046357">
    <property type="entry name" value="PPIase_dom_sf"/>
</dbReference>
<organism evidence="8 9">
    <name type="scientific">Ancylobacter novellus</name>
    <name type="common">Thiobacillus novellus</name>
    <dbReference type="NCBI Taxonomy" id="921"/>
    <lineage>
        <taxon>Bacteria</taxon>
        <taxon>Pseudomonadati</taxon>
        <taxon>Pseudomonadota</taxon>
        <taxon>Alphaproteobacteria</taxon>
        <taxon>Hyphomicrobiales</taxon>
        <taxon>Xanthobacteraceae</taxon>
        <taxon>Ancylobacter</taxon>
    </lineage>
</organism>
<protein>
    <recommendedName>
        <fullName evidence="2">Parvulin-like PPIase</fullName>
    </recommendedName>
    <alternativeName>
        <fullName evidence="3">Peptidyl-prolyl cis-trans isomerase plp</fullName>
    </alternativeName>
    <alternativeName>
        <fullName evidence="4">Rotamase plp</fullName>
    </alternativeName>
</protein>
<dbReference type="PANTHER" id="PTHR47245">
    <property type="entry name" value="PEPTIDYLPROLYL ISOMERASE"/>
    <property type="match status" value="1"/>
</dbReference>
<feature type="signal peptide" evidence="6">
    <location>
        <begin position="1"/>
        <end position="20"/>
    </location>
</feature>
<dbReference type="EMBL" id="QFPN01000003">
    <property type="protein sequence ID" value="PZQ17169.1"/>
    <property type="molecule type" value="Genomic_DNA"/>
</dbReference>
<dbReference type="Proteomes" id="UP000249577">
    <property type="component" value="Unassembled WGS sequence"/>
</dbReference>
<gene>
    <name evidence="8" type="ORF">DI565_07305</name>
</gene>
<accession>A0A2W5KMD2</accession>
<evidence type="ECO:0000256" key="4">
    <source>
        <dbReference type="ARBA" id="ARBA00031484"/>
    </source>
</evidence>
<keyword evidence="5 8" id="KW-0413">Isomerase</keyword>
<evidence type="ECO:0000256" key="1">
    <source>
        <dbReference type="ARBA" id="ARBA00007656"/>
    </source>
</evidence>
<feature type="chain" id="PRO_5015862164" description="Parvulin-like PPIase" evidence="6">
    <location>
        <begin position="21"/>
        <end position="321"/>
    </location>
</feature>
<dbReference type="SUPFAM" id="SSF54534">
    <property type="entry name" value="FKBP-like"/>
    <property type="match status" value="1"/>
</dbReference>
<evidence type="ECO:0000256" key="3">
    <source>
        <dbReference type="ARBA" id="ARBA00030642"/>
    </source>
</evidence>
<dbReference type="SUPFAM" id="SSF109998">
    <property type="entry name" value="Triger factor/SurA peptide-binding domain-like"/>
    <property type="match status" value="1"/>
</dbReference>
<dbReference type="InterPro" id="IPR027304">
    <property type="entry name" value="Trigger_fact/SurA_dom_sf"/>
</dbReference>
<dbReference type="GO" id="GO:0003755">
    <property type="term" value="F:peptidyl-prolyl cis-trans isomerase activity"/>
    <property type="evidence" value="ECO:0007669"/>
    <property type="project" value="UniProtKB-KW"/>
</dbReference>
<comment type="similarity">
    <text evidence="1">Belongs to the PpiC/parvulin rotamase family.</text>
</comment>
<keyword evidence="5" id="KW-0697">Rotamase</keyword>
<evidence type="ECO:0000313" key="8">
    <source>
        <dbReference type="EMBL" id="PZQ17169.1"/>
    </source>
</evidence>
<keyword evidence="6" id="KW-0732">Signal</keyword>
<comment type="caution">
    <text evidence="8">The sequence shown here is derived from an EMBL/GenBank/DDBJ whole genome shotgun (WGS) entry which is preliminary data.</text>
</comment>
<dbReference type="InterPro" id="IPR050245">
    <property type="entry name" value="PrsA_foldase"/>
</dbReference>
<dbReference type="PANTHER" id="PTHR47245:SF3">
    <property type="entry name" value="PEPTIDYL-PROLYL CIS-TRANS ISOMERASE, PPIC-TYPE-RELATED"/>
    <property type="match status" value="1"/>
</dbReference>
<evidence type="ECO:0000313" key="9">
    <source>
        <dbReference type="Proteomes" id="UP000249577"/>
    </source>
</evidence>
<dbReference type="AlphaFoldDB" id="A0A2W5KMD2"/>
<reference evidence="8 9" key="1">
    <citation type="submission" date="2017-08" db="EMBL/GenBank/DDBJ databases">
        <title>Infants hospitalized years apart are colonized by the same room-sourced microbial strains.</title>
        <authorList>
            <person name="Brooks B."/>
            <person name="Olm M.R."/>
            <person name="Firek B.A."/>
            <person name="Baker R."/>
            <person name="Thomas B.C."/>
            <person name="Morowitz M.J."/>
            <person name="Banfield J.F."/>
        </authorList>
    </citation>
    <scope>NUCLEOTIDE SEQUENCE [LARGE SCALE GENOMIC DNA]</scope>
    <source>
        <strain evidence="8">S2_005_003_R2_43</strain>
    </source>
</reference>
<dbReference type="InterPro" id="IPR000297">
    <property type="entry name" value="PPIase_PpiC"/>
</dbReference>
<proteinExistence type="inferred from homology"/>